<dbReference type="OrthoDB" id="9795402at2"/>
<protein>
    <submittedName>
        <fullName evidence="3">DUF45 domain-containing protein</fullName>
    </submittedName>
</protein>
<accession>A0A6I4UGW9</accession>
<dbReference type="RefSeq" id="WP_160759270.1">
    <property type="nucleotide sequence ID" value="NZ_BAAADZ010000002.1"/>
</dbReference>
<keyword evidence="5" id="KW-1185">Reference proteome</keyword>
<dbReference type="EMBL" id="WTYB01000001">
    <property type="protein sequence ID" value="MXP37104.1"/>
    <property type="molecule type" value="Genomic_DNA"/>
</dbReference>
<reference evidence="3 4" key="1">
    <citation type="submission" date="2019-12" db="EMBL/GenBank/DDBJ databases">
        <title>Genomic-based taxomic classification of the family Erythrobacteraceae.</title>
        <authorList>
            <person name="Xu L."/>
        </authorList>
    </citation>
    <scope>NUCLEOTIDE SEQUENCE [LARGE SCALE GENOMIC DNA]</scope>
    <source>
        <strain evidence="3 4">JCM 10282</strain>
    </source>
</reference>
<evidence type="ECO:0000313" key="5">
    <source>
        <dbReference type="Proteomes" id="UP000548685"/>
    </source>
</evidence>
<dbReference type="PANTHER" id="PTHR30399:SF1">
    <property type="entry name" value="UTP PYROPHOSPHATASE"/>
    <property type="match status" value="1"/>
</dbReference>
<dbReference type="CDD" id="cd07344">
    <property type="entry name" value="M48_yhfN_like"/>
    <property type="match status" value="1"/>
</dbReference>
<reference evidence="2 5" key="2">
    <citation type="submission" date="2020-08" db="EMBL/GenBank/DDBJ databases">
        <title>Genomic Encyclopedia of Type Strains, Phase IV (KMG-IV): sequencing the most valuable type-strain genomes for metagenomic binning, comparative biology and taxonomic classification.</title>
        <authorList>
            <person name="Goeker M."/>
        </authorList>
    </citation>
    <scope>NUCLEOTIDE SEQUENCE [LARGE SCALE GENOMIC DNA]</scope>
    <source>
        <strain evidence="2 5">DSM 8510</strain>
    </source>
</reference>
<gene>
    <name evidence="2" type="ORF">FHS52_001218</name>
    <name evidence="3" type="ORF">GRI59_00560</name>
</gene>
<evidence type="ECO:0000313" key="2">
    <source>
        <dbReference type="EMBL" id="MBB3775275.1"/>
    </source>
</evidence>
<organism evidence="3 4">
    <name type="scientific">Erythrobacter ramosus</name>
    <dbReference type="NCBI Taxonomy" id="35811"/>
    <lineage>
        <taxon>Bacteria</taxon>
        <taxon>Pseudomonadati</taxon>
        <taxon>Pseudomonadota</taxon>
        <taxon>Alphaproteobacteria</taxon>
        <taxon>Sphingomonadales</taxon>
        <taxon>Erythrobacteraceae</taxon>
        <taxon>Erythrobacter/Porphyrobacter group</taxon>
        <taxon>Erythrobacter</taxon>
    </lineage>
</organism>
<dbReference type="InterPro" id="IPR053136">
    <property type="entry name" value="UTP_pyrophosphatase-like"/>
</dbReference>
<evidence type="ECO:0000313" key="4">
    <source>
        <dbReference type="Proteomes" id="UP000430021"/>
    </source>
</evidence>
<comment type="caution">
    <text evidence="3">The sequence shown here is derived from an EMBL/GenBank/DDBJ whole genome shotgun (WGS) entry which is preliminary data.</text>
</comment>
<dbReference type="PANTHER" id="PTHR30399">
    <property type="entry name" value="UNCHARACTERIZED PROTEIN YGJP"/>
    <property type="match status" value="1"/>
</dbReference>
<dbReference type="Proteomes" id="UP000548685">
    <property type="component" value="Unassembled WGS sequence"/>
</dbReference>
<sequence length="244" mass="27297">MIDWLRGASTQRTLDPAIDLGGQRLPIVLKRLHNARRLTLRLAPDGSEVRISLPAWAQAREAIAFAHSRKGWLADQLAKLPARTAPEPGGEVRYRGASLKVAWDARAPRRPAVEEDALRIGGPETGLELRIRRWLEAEALRLAEADMHDYCAAAGLDPVPMGLTRAQRRWGSCSDKSRIRINWRLVQAPDFVRRSVVAHEVAHLVHFDHSPAFHALLARIFEGEIASADRWLKEHGRGLYASFG</sequence>
<dbReference type="EMBL" id="JACICE010000001">
    <property type="protein sequence ID" value="MBB3775275.1"/>
    <property type="molecule type" value="Genomic_DNA"/>
</dbReference>
<evidence type="ECO:0000259" key="1">
    <source>
        <dbReference type="Pfam" id="PF01863"/>
    </source>
</evidence>
<feature type="domain" description="YgjP-like metallopeptidase" evidence="1">
    <location>
        <begin position="37"/>
        <end position="235"/>
    </location>
</feature>
<dbReference type="Pfam" id="PF01863">
    <property type="entry name" value="YgjP-like"/>
    <property type="match status" value="1"/>
</dbReference>
<dbReference type="Proteomes" id="UP000430021">
    <property type="component" value="Unassembled WGS sequence"/>
</dbReference>
<proteinExistence type="predicted"/>
<name>A0A6I4UGW9_9SPHN</name>
<evidence type="ECO:0000313" key="3">
    <source>
        <dbReference type="EMBL" id="MXP37104.1"/>
    </source>
</evidence>
<dbReference type="AlphaFoldDB" id="A0A6I4UGW9"/>
<dbReference type="Gene3D" id="3.30.2010.10">
    <property type="entry name" value="Metalloproteases ('zincins'), catalytic domain"/>
    <property type="match status" value="1"/>
</dbReference>
<dbReference type="InterPro" id="IPR002725">
    <property type="entry name" value="YgjP-like_metallopeptidase"/>
</dbReference>